<name>A0A1J6JK49_NICAT</name>
<keyword evidence="6" id="KW-1185">Reference proteome</keyword>
<evidence type="ECO:0000313" key="5">
    <source>
        <dbReference type="EMBL" id="OIT07321.1"/>
    </source>
</evidence>
<sequence>MENISSPDESPDVGYGYQPSPSSVDDQSPTENTGFSTLSGDSFAYCRTNSETSAFSEHTDENSWSETGSPMSSRGMKSPSRAVLSRLGMRQHKTIADDPETIDLELELMKERFSKLLLGEDMSGGGKGVSTAVTISNSITNLYASMFGQHQRLEPLNPDKKIMWKREMNCLLSICDYIVEFVTTSQQLQDGTIVEALTSRPRSDIYINLPALRKLDAMLLEILDSFEATEFWYAEQGSMSSNSTRAGSFRKIIQVQPQPQRKEEKWWLPVVCVPSGGLSEKARKHLRHKRDCANQIHKAAMAINSSILSEMEIPESYMASLPKSGKASVGDSIYRHMYSAEKFSPEHLLDSLNISSEHEALELADKVEASMYTWKRKTCMPQSKSSWVMVKDLVSEDRTDKNHVLAERAESLLFSLKQRYPELSQTTLDTSKIHFNKDVGKAILESYSRVLESLAFNVVAWIEDVLFVDKTMKNQEE</sequence>
<feature type="domain" description="PRONE" evidence="4">
    <location>
        <begin position="96"/>
        <end position="477"/>
    </location>
</feature>
<dbReference type="InterPro" id="IPR038937">
    <property type="entry name" value="RopGEF"/>
</dbReference>
<dbReference type="SMR" id="A0A1J6JK49"/>
<dbReference type="KEGG" id="nau:109241292"/>
<dbReference type="GeneID" id="109241292"/>
<dbReference type="OMA" id="HMYSAEK"/>
<dbReference type="EMBL" id="MJEQ01037183">
    <property type="protein sequence ID" value="OIT07321.1"/>
    <property type="molecule type" value="Genomic_DNA"/>
</dbReference>
<comment type="caution">
    <text evidence="5">The sequence shown here is derived from an EMBL/GenBank/DDBJ whole genome shotgun (WGS) entry which is preliminary data.</text>
</comment>
<feature type="compositionally biased region" description="Polar residues" evidence="3">
    <location>
        <begin position="47"/>
        <end position="72"/>
    </location>
</feature>
<protein>
    <submittedName>
        <fullName evidence="5">Rop guanine nucleotide exchange factor 2</fullName>
    </submittedName>
</protein>
<dbReference type="InterPro" id="IPR005512">
    <property type="entry name" value="PRONE_dom"/>
</dbReference>
<keyword evidence="1 2" id="KW-0344">Guanine-nucleotide releasing factor</keyword>
<dbReference type="PANTHER" id="PTHR33101:SF47">
    <property type="entry name" value="ROP GUANINE NUCLEOTIDE EXCHANGE FACTOR 2-RELATED"/>
    <property type="match status" value="1"/>
</dbReference>
<dbReference type="Pfam" id="PF03759">
    <property type="entry name" value="PRONE"/>
    <property type="match status" value="1"/>
</dbReference>
<dbReference type="GO" id="GO:0005085">
    <property type="term" value="F:guanyl-nucleotide exchange factor activity"/>
    <property type="evidence" value="ECO:0007669"/>
    <property type="project" value="UniProtKB-UniRule"/>
</dbReference>
<dbReference type="FunFam" id="1.20.58.2010:FF:000001">
    <property type="entry name" value="Rop guanine nucleotide exchange factor 14"/>
    <property type="match status" value="1"/>
</dbReference>
<feature type="compositionally biased region" description="Polar residues" evidence="3">
    <location>
        <begin position="30"/>
        <end position="40"/>
    </location>
</feature>
<dbReference type="PANTHER" id="PTHR33101">
    <property type="entry name" value="ROP GUANINE NUCLEOTIDE EXCHANGE FACTOR 1"/>
    <property type="match status" value="1"/>
</dbReference>
<evidence type="ECO:0000256" key="2">
    <source>
        <dbReference type="PROSITE-ProRule" id="PRU00663"/>
    </source>
</evidence>
<dbReference type="FunFam" id="1.20.58.2010:FF:000003">
    <property type="entry name" value="Rop guanine nucleotide exchange factor 14"/>
    <property type="match status" value="1"/>
</dbReference>
<dbReference type="PROSITE" id="PS51334">
    <property type="entry name" value="PRONE"/>
    <property type="match status" value="1"/>
</dbReference>
<evidence type="ECO:0000259" key="4">
    <source>
        <dbReference type="PROSITE" id="PS51334"/>
    </source>
</evidence>
<organism evidence="5 6">
    <name type="scientific">Nicotiana attenuata</name>
    <name type="common">Coyote tobacco</name>
    <dbReference type="NCBI Taxonomy" id="49451"/>
    <lineage>
        <taxon>Eukaryota</taxon>
        <taxon>Viridiplantae</taxon>
        <taxon>Streptophyta</taxon>
        <taxon>Embryophyta</taxon>
        <taxon>Tracheophyta</taxon>
        <taxon>Spermatophyta</taxon>
        <taxon>Magnoliopsida</taxon>
        <taxon>eudicotyledons</taxon>
        <taxon>Gunneridae</taxon>
        <taxon>Pentapetalae</taxon>
        <taxon>asterids</taxon>
        <taxon>lamiids</taxon>
        <taxon>Solanales</taxon>
        <taxon>Solanaceae</taxon>
        <taxon>Nicotianoideae</taxon>
        <taxon>Nicotianeae</taxon>
        <taxon>Nicotiana</taxon>
    </lineage>
</organism>
<dbReference type="STRING" id="49451.A0A1J6JK49"/>
<gene>
    <name evidence="5" type="primary">ROPGEF2</name>
    <name evidence="5" type="ORF">A4A49_00153</name>
</gene>
<feature type="compositionally biased region" description="Low complexity" evidence="3">
    <location>
        <begin position="18"/>
        <end position="29"/>
    </location>
</feature>
<reference evidence="5" key="1">
    <citation type="submission" date="2016-11" db="EMBL/GenBank/DDBJ databases">
        <title>The genome of Nicotiana attenuata.</title>
        <authorList>
            <person name="Xu S."/>
            <person name="Brockmoeller T."/>
            <person name="Gaquerel E."/>
            <person name="Navarro A."/>
            <person name="Kuhl H."/>
            <person name="Gase K."/>
            <person name="Ling Z."/>
            <person name="Zhou W."/>
            <person name="Kreitzer C."/>
            <person name="Stanke M."/>
            <person name="Tang H."/>
            <person name="Lyons E."/>
            <person name="Pandey P."/>
            <person name="Pandey S.P."/>
            <person name="Timmermann B."/>
            <person name="Baldwin I.T."/>
        </authorList>
    </citation>
    <scope>NUCLEOTIDE SEQUENCE [LARGE SCALE GENOMIC DNA]</scope>
    <source>
        <strain evidence="5">UT</strain>
    </source>
</reference>
<evidence type="ECO:0000313" key="6">
    <source>
        <dbReference type="Proteomes" id="UP000187609"/>
    </source>
</evidence>
<dbReference type="OrthoDB" id="1053009at2759"/>
<evidence type="ECO:0000256" key="1">
    <source>
        <dbReference type="ARBA" id="ARBA00022658"/>
    </source>
</evidence>
<evidence type="ECO:0000256" key="3">
    <source>
        <dbReference type="SAM" id="MobiDB-lite"/>
    </source>
</evidence>
<proteinExistence type="predicted"/>
<dbReference type="Gene3D" id="1.20.58.2010">
    <property type="entry name" value="PRONE domain, subdomain 1"/>
    <property type="match status" value="2"/>
</dbReference>
<feature type="region of interest" description="Disordered" evidence="3">
    <location>
        <begin position="1"/>
        <end position="80"/>
    </location>
</feature>
<dbReference type="Gramene" id="OIT07321">
    <property type="protein sequence ID" value="OIT07321"/>
    <property type="gene ID" value="A4A49_00153"/>
</dbReference>
<accession>A0A1J6JK49</accession>
<dbReference type="AlphaFoldDB" id="A0A1J6JK49"/>
<dbReference type="Proteomes" id="UP000187609">
    <property type="component" value="Unassembled WGS sequence"/>
</dbReference>